<evidence type="ECO:0000256" key="8">
    <source>
        <dbReference type="ARBA" id="ARBA00023069"/>
    </source>
</evidence>
<keyword evidence="10" id="KW-0206">Cytoskeleton</keyword>
<evidence type="ECO:0000256" key="10">
    <source>
        <dbReference type="ARBA" id="ARBA00023212"/>
    </source>
</evidence>
<keyword evidence="14" id="KW-1185">Reference proteome</keyword>
<dbReference type="GO" id="GO:0005874">
    <property type="term" value="C:microtubule"/>
    <property type="evidence" value="ECO:0007669"/>
    <property type="project" value="UniProtKB-KW"/>
</dbReference>
<keyword evidence="9" id="KW-0505">Motor protein</keyword>
<dbReference type="GO" id="GO:0045504">
    <property type="term" value="F:dynein heavy chain binding"/>
    <property type="evidence" value="ECO:0007669"/>
    <property type="project" value="TreeGrafter"/>
</dbReference>
<dbReference type="PROSITE" id="PS50082">
    <property type="entry name" value="WD_REPEATS_2"/>
    <property type="match status" value="1"/>
</dbReference>
<dbReference type="EMBL" id="JH668319">
    <property type="protein sequence ID" value="KAG6445327.1"/>
    <property type="molecule type" value="Genomic_DNA"/>
</dbReference>
<dbReference type="AlphaFoldDB" id="A0A922CGH0"/>
<keyword evidence="3" id="KW-0963">Cytoplasm</keyword>
<comment type="caution">
    <text evidence="13">The sequence shown here is derived from an EMBL/GenBank/DDBJ whole genome shotgun (WGS) entry which is preliminary data.</text>
</comment>
<keyword evidence="11" id="KW-0966">Cell projection</keyword>
<evidence type="ECO:0000256" key="7">
    <source>
        <dbReference type="ARBA" id="ARBA00023017"/>
    </source>
</evidence>
<proteinExistence type="inferred from homology"/>
<dbReference type="GO" id="GO:0036157">
    <property type="term" value="C:outer dynein arm"/>
    <property type="evidence" value="ECO:0007669"/>
    <property type="project" value="TreeGrafter"/>
</dbReference>
<keyword evidence="4 12" id="KW-0853">WD repeat</keyword>
<evidence type="ECO:0008006" key="15">
    <source>
        <dbReference type="Google" id="ProtNLM"/>
    </source>
</evidence>
<gene>
    <name evidence="13" type="ORF">O3G_MSEX003844</name>
</gene>
<organism evidence="13 14">
    <name type="scientific">Manduca sexta</name>
    <name type="common">Tobacco hawkmoth</name>
    <name type="synonym">Tobacco hornworm</name>
    <dbReference type="NCBI Taxonomy" id="7130"/>
    <lineage>
        <taxon>Eukaryota</taxon>
        <taxon>Metazoa</taxon>
        <taxon>Ecdysozoa</taxon>
        <taxon>Arthropoda</taxon>
        <taxon>Hexapoda</taxon>
        <taxon>Insecta</taxon>
        <taxon>Pterygota</taxon>
        <taxon>Neoptera</taxon>
        <taxon>Endopterygota</taxon>
        <taxon>Lepidoptera</taxon>
        <taxon>Glossata</taxon>
        <taxon>Ditrysia</taxon>
        <taxon>Bombycoidea</taxon>
        <taxon>Sphingidae</taxon>
        <taxon>Sphinginae</taxon>
        <taxon>Sphingini</taxon>
        <taxon>Manduca</taxon>
    </lineage>
</organism>
<accession>A0A922CGH0</accession>
<name>A0A922CGH0_MANSE</name>
<evidence type="ECO:0000256" key="4">
    <source>
        <dbReference type="ARBA" id="ARBA00022574"/>
    </source>
</evidence>
<dbReference type="PANTHER" id="PTHR12442:SF7">
    <property type="entry name" value="DYNEIN AXONEMAL INTERMEDIATE CHAIN 2"/>
    <property type="match status" value="1"/>
</dbReference>
<comment type="subcellular location">
    <subcellularLocation>
        <location evidence="1">Cytoplasm</location>
        <location evidence="1">Cytoskeleton</location>
        <location evidence="1">Cilium axoneme</location>
    </subcellularLocation>
</comment>
<dbReference type="Pfam" id="PF00400">
    <property type="entry name" value="WD40"/>
    <property type="match status" value="2"/>
</dbReference>
<keyword evidence="8" id="KW-0969">Cilium</keyword>
<protein>
    <recommendedName>
        <fullName evidence="15">Dynein intermediate chain 3, ciliary</fullName>
    </recommendedName>
</protein>
<evidence type="ECO:0000313" key="14">
    <source>
        <dbReference type="Proteomes" id="UP000791440"/>
    </source>
</evidence>
<evidence type="ECO:0000256" key="12">
    <source>
        <dbReference type="PROSITE-ProRule" id="PRU00221"/>
    </source>
</evidence>
<dbReference type="GO" id="GO:0036158">
    <property type="term" value="P:outer dynein arm assembly"/>
    <property type="evidence" value="ECO:0007669"/>
    <property type="project" value="TreeGrafter"/>
</dbReference>
<evidence type="ECO:0000256" key="11">
    <source>
        <dbReference type="ARBA" id="ARBA00023273"/>
    </source>
</evidence>
<dbReference type="PANTHER" id="PTHR12442">
    <property type="entry name" value="DYNEIN INTERMEDIATE CHAIN"/>
    <property type="match status" value="1"/>
</dbReference>
<evidence type="ECO:0000256" key="2">
    <source>
        <dbReference type="ARBA" id="ARBA00011059"/>
    </source>
</evidence>
<evidence type="ECO:0000256" key="1">
    <source>
        <dbReference type="ARBA" id="ARBA00004430"/>
    </source>
</evidence>
<dbReference type="InterPro" id="IPR050687">
    <property type="entry name" value="Dynein_IC"/>
</dbReference>
<sequence>MSENISYLYSKARKDFGRQPRFCEVAPNLLDSINPDRKQQREYCLRNPVHHYAQATEPQIEHDVNTKVLELQEQGVNHEEGGWPKEVNLADEEVTTRYRRRYERDDAYVDAVLGLYPNFIHYVDQNNGIEIYEKFFKEITPLKPYETPSIHVNNVFKDPDNRSIACLGWTQESNSKIVTAYCNKKFPITKPVNTNILCYVWNIENPYSPSDEFQPPTACWQIACSPVHPAIIMGGLDDGRVCIFDIRAKKEPTNLSSFYTAHRDPVSALLYIPSRHNNEFFTGSTDGACKWWDERMLTIPTDVMIMSIRLYEGEEASLANSEGVSALQYDRSFPTKFMCGTDTGFAISINRKGKSFKEKFHGVFQAHKGPVKAVHRSPCTSKMFITCGDWTVHIWSEDIHSSPIIPGMTNRHQILDVIWAPHKFSCYMTANVDGKFRYWDMLRRYHEPIVTLPVSKYPLQKIQAHGDGKLIAIGDSRGGLFVLSLSDSLVEASDRDKQLMTQIYDRESRREHILENRVKEIRLKLKAEEGAVAASQLDIVDEEASIQAADGEYKRIVAEELRLAGNAPPSKYMGIRDDAMRKR</sequence>
<dbReference type="SMART" id="SM00320">
    <property type="entry name" value="WD40"/>
    <property type="match status" value="5"/>
</dbReference>
<evidence type="ECO:0000256" key="5">
    <source>
        <dbReference type="ARBA" id="ARBA00022701"/>
    </source>
</evidence>
<dbReference type="GO" id="GO:0045503">
    <property type="term" value="F:dynein light chain binding"/>
    <property type="evidence" value="ECO:0007669"/>
    <property type="project" value="TreeGrafter"/>
</dbReference>
<evidence type="ECO:0000313" key="13">
    <source>
        <dbReference type="EMBL" id="KAG6445327.1"/>
    </source>
</evidence>
<keyword evidence="7" id="KW-0243">Dynein</keyword>
<evidence type="ECO:0000256" key="9">
    <source>
        <dbReference type="ARBA" id="ARBA00023175"/>
    </source>
</evidence>
<feature type="repeat" description="WD" evidence="12">
    <location>
        <begin position="259"/>
        <end position="293"/>
    </location>
</feature>
<evidence type="ECO:0000256" key="6">
    <source>
        <dbReference type="ARBA" id="ARBA00022737"/>
    </source>
</evidence>
<dbReference type="Proteomes" id="UP000791440">
    <property type="component" value="Unassembled WGS sequence"/>
</dbReference>
<keyword evidence="5" id="KW-0493">Microtubule</keyword>
<comment type="similarity">
    <text evidence="2">Belongs to the dynein intermediate chain family.</text>
</comment>
<dbReference type="GO" id="GO:0003341">
    <property type="term" value="P:cilium movement"/>
    <property type="evidence" value="ECO:0007669"/>
    <property type="project" value="TreeGrafter"/>
</dbReference>
<keyword evidence="6" id="KW-0677">Repeat</keyword>
<evidence type="ECO:0000256" key="3">
    <source>
        <dbReference type="ARBA" id="ARBA00022490"/>
    </source>
</evidence>
<reference evidence="13" key="2">
    <citation type="submission" date="2020-12" db="EMBL/GenBank/DDBJ databases">
        <authorList>
            <person name="Kanost M."/>
        </authorList>
    </citation>
    <scope>NUCLEOTIDE SEQUENCE</scope>
</reference>
<dbReference type="InterPro" id="IPR001680">
    <property type="entry name" value="WD40_rpt"/>
</dbReference>
<reference evidence="13" key="1">
    <citation type="journal article" date="2016" name="Insect Biochem. Mol. Biol.">
        <title>Multifaceted biological insights from a draft genome sequence of the tobacco hornworm moth, Manduca sexta.</title>
        <authorList>
            <person name="Kanost M.R."/>
            <person name="Arrese E.L."/>
            <person name="Cao X."/>
            <person name="Chen Y.R."/>
            <person name="Chellapilla S."/>
            <person name="Goldsmith M.R."/>
            <person name="Grosse-Wilde E."/>
            <person name="Heckel D.G."/>
            <person name="Herndon N."/>
            <person name="Jiang H."/>
            <person name="Papanicolaou A."/>
            <person name="Qu J."/>
            <person name="Soulages J.L."/>
            <person name="Vogel H."/>
            <person name="Walters J."/>
            <person name="Waterhouse R.M."/>
            <person name="Ahn S.J."/>
            <person name="Almeida F.C."/>
            <person name="An C."/>
            <person name="Aqrawi P."/>
            <person name="Bretschneider A."/>
            <person name="Bryant W.B."/>
            <person name="Bucks S."/>
            <person name="Chao H."/>
            <person name="Chevignon G."/>
            <person name="Christen J.M."/>
            <person name="Clarke D.F."/>
            <person name="Dittmer N.T."/>
            <person name="Ferguson L.C.F."/>
            <person name="Garavelou S."/>
            <person name="Gordon K.H.J."/>
            <person name="Gunaratna R.T."/>
            <person name="Han Y."/>
            <person name="Hauser F."/>
            <person name="He Y."/>
            <person name="Heidel-Fischer H."/>
            <person name="Hirsh A."/>
            <person name="Hu Y."/>
            <person name="Jiang H."/>
            <person name="Kalra D."/>
            <person name="Klinner C."/>
            <person name="Konig C."/>
            <person name="Kovar C."/>
            <person name="Kroll A.R."/>
            <person name="Kuwar S.S."/>
            <person name="Lee S.L."/>
            <person name="Lehman R."/>
            <person name="Li K."/>
            <person name="Li Z."/>
            <person name="Liang H."/>
            <person name="Lovelace S."/>
            <person name="Lu Z."/>
            <person name="Mansfield J.H."/>
            <person name="McCulloch K.J."/>
            <person name="Mathew T."/>
            <person name="Morton B."/>
            <person name="Muzny D.M."/>
            <person name="Neunemann D."/>
            <person name="Ongeri F."/>
            <person name="Pauchet Y."/>
            <person name="Pu L.L."/>
            <person name="Pyrousis I."/>
            <person name="Rao X.J."/>
            <person name="Redding A."/>
            <person name="Roesel C."/>
            <person name="Sanchez-Gracia A."/>
            <person name="Schaack S."/>
            <person name="Shukla A."/>
            <person name="Tetreau G."/>
            <person name="Wang Y."/>
            <person name="Xiong G.H."/>
            <person name="Traut W."/>
            <person name="Walsh T.K."/>
            <person name="Worley K.C."/>
            <person name="Wu D."/>
            <person name="Wu W."/>
            <person name="Wu Y.Q."/>
            <person name="Zhang X."/>
            <person name="Zou Z."/>
            <person name="Zucker H."/>
            <person name="Briscoe A.D."/>
            <person name="Burmester T."/>
            <person name="Clem R.J."/>
            <person name="Feyereisen R."/>
            <person name="Grimmelikhuijzen C.J.P."/>
            <person name="Hamodrakas S.J."/>
            <person name="Hansson B.S."/>
            <person name="Huguet E."/>
            <person name="Jermiin L.S."/>
            <person name="Lan Q."/>
            <person name="Lehman H.K."/>
            <person name="Lorenzen M."/>
            <person name="Merzendorfer H."/>
            <person name="Michalopoulos I."/>
            <person name="Morton D.B."/>
            <person name="Muthukrishnan S."/>
            <person name="Oakeshott J.G."/>
            <person name="Palmer W."/>
            <person name="Park Y."/>
            <person name="Passarelli A.L."/>
            <person name="Rozas J."/>
            <person name="Schwartz L.M."/>
            <person name="Smith W."/>
            <person name="Southgate A."/>
            <person name="Vilcinskas A."/>
            <person name="Vogt R."/>
            <person name="Wang P."/>
            <person name="Werren J."/>
            <person name="Yu X.Q."/>
            <person name="Zhou J.J."/>
            <person name="Brown S.J."/>
            <person name="Scherer S.E."/>
            <person name="Richards S."/>
            <person name="Blissard G.W."/>
        </authorList>
    </citation>
    <scope>NUCLEOTIDE SEQUENCE</scope>
</reference>